<dbReference type="EMBL" id="JPKY01000080">
    <property type="protein sequence ID" value="KFH42996.1"/>
    <property type="molecule type" value="Genomic_DNA"/>
</dbReference>
<evidence type="ECO:0000256" key="3">
    <source>
        <dbReference type="RuleBase" id="RU362118"/>
    </source>
</evidence>
<protein>
    <submittedName>
        <fullName evidence="4">Cystathionine gamma-synthase-like protein</fullName>
    </submittedName>
</protein>
<dbReference type="GO" id="GO:0019346">
    <property type="term" value="P:transsulfuration"/>
    <property type="evidence" value="ECO:0007669"/>
    <property type="project" value="InterPro"/>
</dbReference>
<evidence type="ECO:0000256" key="1">
    <source>
        <dbReference type="ARBA" id="ARBA00001933"/>
    </source>
</evidence>
<comment type="caution">
    <text evidence="4">The sequence shown here is derived from an EMBL/GenBank/DDBJ whole genome shotgun (WGS) entry which is preliminary data.</text>
</comment>
<name>A0A086T0W4_HAPC1</name>
<dbReference type="GO" id="GO:0030170">
    <property type="term" value="F:pyridoxal phosphate binding"/>
    <property type="evidence" value="ECO:0007669"/>
    <property type="project" value="InterPro"/>
</dbReference>
<evidence type="ECO:0000256" key="2">
    <source>
        <dbReference type="ARBA" id="ARBA00022898"/>
    </source>
</evidence>
<comment type="similarity">
    <text evidence="3">Belongs to the trans-sulfuration enzymes family.</text>
</comment>
<dbReference type="InterPro" id="IPR051750">
    <property type="entry name" value="Trans-sulfuration_enzymes"/>
</dbReference>
<comment type="cofactor">
    <cofactor evidence="1 3">
        <name>pyridoxal 5'-phosphate</name>
        <dbReference type="ChEBI" id="CHEBI:597326"/>
    </cofactor>
</comment>
<dbReference type="GO" id="GO:0003962">
    <property type="term" value="F:cystathionine gamma-synthase activity"/>
    <property type="evidence" value="ECO:0007669"/>
    <property type="project" value="TreeGrafter"/>
</dbReference>
<dbReference type="InterPro" id="IPR000277">
    <property type="entry name" value="Cys/Met-Metab_PyrdxlP-dep_enz"/>
</dbReference>
<reference evidence="5" key="1">
    <citation type="journal article" date="2014" name="Genome Announc.">
        <title>Genome sequence and annotation of Acremonium chrysogenum, producer of the beta-lactam antibiotic cephalosporin C.</title>
        <authorList>
            <person name="Terfehr D."/>
            <person name="Dahlmann T.A."/>
            <person name="Specht T."/>
            <person name="Zadra I."/>
            <person name="Kuernsteiner H."/>
            <person name="Kueck U."/>
        </authorList>
    </citation>
    <scope>NUCLEOTIDE SEQUENCE [LARGE SCALE GENOMIC DNA]</scope>
    <source>
        <strain evidence="5">ATCC 11550 / CBS 779.69 / DSM 880 / IAM 14645 / JCM 23072 / IMI 49137</strain>
    </source>
</reference>
<organism evidence="4 5">
    <name type="scientific">Hapsidospora chrysogenum (strain ATCC 11550 / CBS 779.69 / DSM 880 / IAM 14645 / JCM 23072 / IMI 49137)</name>
    <name type="common">Acremonium chrysogenum</name>
    <dbReference type="NCBI Taxonomy" id="857340"/>
    <lineage>
        <taxon>Eukaryota</taxon>
        <taxon>Fungi</taxon>
        <taxon>Dikarya</taxon>
        <taxon>Ascomycota</taxon>
        <taxon>Pezizomycotina</taxon>
        <taxon>Sordariomycetes</taxon>
        <taxon>Hypocreomycetidae</taxon>
        <taxon>Hypocreales</taxon>
        <taxon>Bionectriaceae</taxon>
        <taxon>Hapsidospora</taxon>
    </lineage>
</organism>
<dbReference type="AlphaFoldDB" id="A0A086T0W4"/>
<dbReference type="STRING" id="857340.A0A086T0W4"/>
<keyword evidence="2 3" id="KW-0663">Pyridoxal phosphate</keyword>
<sequence length="559" mass="62481">MVVLTPQSEFGVAPPPTTPYSIVSNIPLWENSRKFRDGDMSVAAKLKHIYPRFGPTHYVAQLGMEIAKRLDLEGKGIFLYLNPDMWAYTARHATTKSHRAEHVLKPEDLTFRCVDIAGHRVYAVLYDVRNTFGVMESWGNPGLGLSIRGAEQLLEGIDHLWEVPLSGDNKETPPEPTWTPESDAHDGLRERISELVNRAPRDPGTFVKSRPHDVFLYPTGMAAVHHSTRTVLKYRPGTLVILGVVFHSTHHHLLEESPHGFKHIGKVDEEAMDELERWLDEQKAEDKPVSYVLVEFPGNPTLDTPDVARVKRLSEKHNFVLVVDDTIASFANVDLLDQCDILLTSLTKSFSGLANVMGGSIVLSPSSPHYTSLSPLFTSTHRNELFARDAKVLLSNSNDFLNRAAILNRNAAAVAAFLSERMAGDPDCPVVKVRHPSLLPSRPLYDAFKRAPTPQLPEPAYGCLFTLDFENEDAASTFHDNCGFYPSPHLGAHVTIQLAYNMVVWGRRPEERARFRELGIKEEAVRISVGLEAAEDIVDTIRYALDKTVALKKDGYKKD</sequence>
<dbReference type="OrthoDB" id="10047078at2759"/>
<keyword evidence="5" id="KW-1185">Reference proteome</keyword>
<gene>
    <name evidence="4" type="ORF">ACRE_062750</name>
</gene>
<dbReference type="SUPFAM" id="SSF53383">
    <property type="entry name" value="PLP-dependent transferases"/>
    <property type="match status" value="1"/>
</dbReference>
<proteinExistence type="inferred from homology"/>
<dbReference type="Proteomes" id="UP000029964">
    <property type="component" value="Unassembled WGS sequence"/>
</dbReference>
<dbReference type="PANTHER" id="PTHR42699:SF1">
    <property type="entry name" value="CYSTATHIONINE GAMMA-SYNTHASE-RELATED"/>
    <property type="match status" value="1"/>
</dbReference>
<accession>A0A086T0W4</accession>
<dbReference type="InterPro" id="IPR015422">
    <property type="entry name" value="PyrdxlP-dep_Trfase_small"/>
</dbReference>
<dbReference type="InterPro" id="IPR015421">
    <property type="entry name" value="PyrdxlP-dep_Trfase_major"/>
</dbReference>
<dbReference type="Pfam" id="PF01053">
    <property type="entry name" value="Cys_Met_Meta_PP"/>
    <property type="match status" value="1"/>
</dbReference>
<dbReference type="HOGENOM" id="CLU_011302_3_0_1"/>
<evidence type="ECO:0000313" key="5">
    <source>
        <dbReference type="Proteomes" id="UP000029964"/>
    </source>
</evidence>
<dbReference type="Gene3D" id="3.90.1150.10">
    <property type="entry name" value="Aspartate Aminotransferase, domain 1"/>
    <property type="match status" value="1"/>
</dbReference>
<evidence type="ECO:0000313" key="4">
    <source>
        <dbReference type="EMBL" id="KFH42996.1"/>
    </source>
</evidence>
<dbReference type="PANTHER" id="PTHR42699">
    <property type="match status" value="1"/>
</dbReference>
<dbReference type="InterPro" id="IPR015424">
    <property type="entry name" value="PyrdxlP-dep_Trfase"/>
</dbReference>
<dbReference type="Gene3D" id="3.40.640.10">
    <property type="entry name" value="Type I PLP-dependent aspartate aminotransferase-like (Major domain)"/>
    <property type="match status" value="1"/>
</dbReference>